<dbReference type="RefSeq" id="WP_382166045.1">
    <property type="nucleotide sequence ID" value="NZ_JBHTBR010000002.1"/>
</dbReference>
<proteinExistence type="predicted"/>
<evidence type="ECO:0000313" key="3">
    <source>
        <dbReference type="Proteomes" id="UP001596492"/>
    </source>
</evidence>
<dbReference type="Proteomes" id="UP001596492">
    <property type="component" value="Unassembled WGS sequence"/>
</dbReference>
<comment type="caution">
    <text evidence="2">The sequence shown here is derived from an EMBL/GenBank/DDBJ whole genome shotgun (WGS) entry which is preliminary data.</text>
</comment>
<dbReference type="Pfam" id="PF13723">
    <property type="entry name" value="Ketoacyl-synt_2"/>
    <property type="match status" value="1"/>
</dbReference>
<reference evidence="3" key="1">
    <citation type="journal article" date="2019" name="Int. J. Syst. Evol. Microbiol.">
        <title>The Global Catalogue of Microorganisms (GCM) 10K type strain sequencing project: providing services to taxonomists for standard genome sequencing and annotation.</title>
        <authorList>
            <consortium name="The Broad Institute Genomics Platform"/>
            <consortium name="The Broad Institute Genome Sequencing Center for Infectious Disease"/>
            <person name="Wu L."/>
            <person name="Ma J."/>
        </authorList>
    </citation>
    <scope>NUCLEOTIDE SEQUENCE [LARGE SCALE GENOMIC DNA]</scope>
    <source>
        <strain evidence="3">CCUG 51308</strain>
    </source>
</reference>
<dbReference type="InterPro" id="IPR014030">
    <property type="entry name" value="Ketoacyl_synth_N"/>
</dbReference>
<protein>
    <submittedName>
        <fullName evidence="2">Beta-ketoacyl synthase chain length factor</fullName>
    </submittedName>
</protein>
<organism evidence="2 3">
    <name type="scientific">Hirschia litorea</name>
    <dbReference type="NCBI Taxonomy" id="1199156"/>
    <lineage>
        <taxon>Bacteria</taxon>
        <taxon>Pseudomonadati</taxon>
        <taxon>Pseudomonadota</taxon>
        <taxon>Alphaproteobacteria</taxon>
        <taxon>Hyphomonadales</taxon>
        <taxon>Hyphomonadaceae</taxon>
        <taxon>Hirschia</taxon>
    </lineage>
</organism>
<evidence type="ECO:0000313" key="2">
    <source>
        <dbReference type="EMBL" id="MFC7290841.1"/>
    </source>
</evidence>
<feature type="domain" description="Beta-ketoacyl synthase-like N-terminal" evidence="1">
    <location>
        <begin position="32"/>
        <end position="183"/>
    </location>
</feature>
<dbReference type="EMBL" id="JBHTBR010000002">
    <property type="protein sequence ID" value="MFC7290841.1"/>
    <property type="molecule type" value="Genomic_DNA"/>
</dbReference>
<name>A0ABW2IIB2_9PROT</name>
<sequence>MYGHLHVEKFSGLTRSDGEVSSFGVLKPFGELPKRDVRRLSALERGVVACLMGLNESVENGLGNTPIVLASRYGAMTNTLELLKLINQSETLSPTGFSLSVHNAAVGVGSQLTANRGGHTAIAAGERTLAEGLTESYARLKDGAGSIVLMMSDCHLQNEYAEFGDTTRDVQFALLLKLPDANTKLDAAGFQTVDDGMSGVFACLDAVSKDIRGLRWKI</sequence>
<evidence type="ECO:0000259" key="1">
    <source>
        <dbReference type="Pfam" id="PF13723"/>
    </source>
</evidence>
<keyword evidence="3" id="KW-1185">Reference proteome</keyword>
<gene>
    <name evidence="2" type="ORF">ACFQS8_04385</name>
</gene>
<accession>A0ABW2IIB2</accession>